<accession>A0A8B7ZN30</accession>
<dbReference type="OrthoDB" id="10006908at2759"/>
<keyword evidence="9 10" id="KW-0539">Nucleus</keyword>
<dbReference type="KEGG" id="aplc:110987672"/>
<dbReference type="PROSITE" id="PS00031">
    <property type="entry name" value="NUCLEAR_REC_DBD_1"/>
    <property type="match status" value="1"/>
</dbReference>
<keyword evidence="3 10" id="KW-0863">Zinc-finger</keyword>
<dbReference type="SUPFAM" id="SSF48508">
    <property type="entry name" value="Nuclear receptor ligand-binding domain"/>
    <property type="match status" value="1"/>
</dbReference>
<evidence type="ECO:0000256" key="2">
    <source>
        <dbReference type="ARBA" id="ARBA00022723"/>
    </source>
</evidence>
<evidence type="ECO:0000256" key="8">
    <source>
        <dbReference type="ARBA" id="ARBA00023170"/>
    </source>
</evidence>
<reference evidence="15" key="1">
    <citation type="submission" date="2025-08" db="UniProtKB">
        <authorList>
            <consortium name="RefSeq"/>
        </authorList>
    </citation>
    <scope>IDENTIFICATION</scope>
</reference>
<keyword evidence="8 10" id="KW-0675">Receptor</keyword>
<dbReference type="PRINTS" id="PR00398">
    <property type="entry name" value="STRDHORMONER"/>
</dbReference>
<dbReference type="Pfam" id="PF00105">
    <property type="entry name" value="zf-C4"/>
    <property type="match status" value="1"/>
</dbReference>
<dbReference type="SMART" id="SM00399">
    <property type="entry name" value="ZnF_C4"/>
    <property type="match status" value="1"/>
</dbReference>
<dbReference type="InterPro" id="IPR001628">
    <property type="entry name" value="Znf_hrmn_rcpt"/>
</dbReference>
<dbReference type="Pfam" id="PF00104">
    <property type="entry name" value="Hormone_recep"/>
    <property type="match status" value="1"/>
</dbReference>
<feature type="compositionally biased region" description="Low complexity" evidence="11">
    <location>
        <begin position="445"/>
        <end position="458"/>
    </location>
</feature>
<dbReference type="InterPro" id="IPR016355">
    <property type="entry name" value="NR5-like"/>
</dbReference>
<dbReference type="GO" id="GO:0000978">
    <property type="term" value="F:RNA polymerase II cis-regulatory region sequence-specific DNA binding"/>
    <property type="evidence" value="ECO:0007669"/>
    <property type="project" value="TreeGrafter"/>
</dbReference>
<organism evidence="14 15">
    <name type="scientific">Acanthaster planci</name>
    <name type="common">Crown-of-thorns starfish</name>
    <dbReference type="NCBI Taxonomy" id="133434"/>
    <lineage>
        <taxon>Eukaryota</taxon>
        <taxon>Metazoa</taxon>
        <taxon>Echinodermata</taxon>
        <taxon>Eleutherozoa</taxon>
        <taxon>Asterozoa</taxon>
        <taxon>Asteroidea</taxon>
        <taxon>Valvatacea</taxon>
        <taxon>Valvatida</taxon>
        <taxon>Acanthasteridae</taxon>
        <taxon>Acanthaster</taxon>
    </lineage>
</organism>
<dbReference type="FunFam" id="3.30.50.10:FF:000006">
    <property type="entry name" value="Nuclear receptor subfamily 5 group A member"/>
    <property type="match status" value="1"/>
</dbReference>
<evidence type="ECO:0000256" key="4">
    <source>
        <dbReference type="ARBA" id="ARBA00022833"/>
    </source>
</evidence>
<feature type="compositionally biased region" description="Basic and acidic residues" evidence="11">
    <location>
        <begin position="413"/>
        <end position="435"/>
    </location>
</feature>
<dbReference type="PANTHER" id="PTHR24086">
    <property type="entry name" value="NUCLEAR RECEPTOR SUBFAMILY 5 GROUP A"/>
    <property type="match status" value="1"/>
</dbReference>
<dbReference type="InterPro" id="IPR013088">
    <property type="entry name" value="Znf_NHR/GATA"/>
</dbReference>
<feature type="domain" description="NR LBD" evidence="13">
    <location>
        <begin position="474"/>
        <end position="737"/>
    </location>
</feature>
<dbReference type="Gene3D" id="3.30.50.10">
    <property type="entry name" value="Erythroid Transcription Factor GATA-1, subunit A"/>
    <property type="match status" value="1"/>
</dbReference>
<keyword evidence="5 10" id="KW-0805">Transcription regulation</keyword>
<dbReference type="RefSeq" id="XP_022106300.1">
    <property type="nucleotide sequence ID" value="XM_022250608.1"/>
</dbReference>
<keyword evidence="4 10" id="KW-0862">Zinc</keyword>
<comment type="subcellular location">
    <subcellularLocation>
        <location evidence="1 10">Nucleus</location>
    </subcellularLocation>
</comment>
<dbReference type="CDD" id="cd07168">
    <property type="entry name" value="NR_DBD_DHR4_like"/>
    <property type="match status" value="1"/>
</dbReference>
<dbReference type="Gene3D" id="1.10.565.10">
    <property type="entry name" value="Retinoid X Receptor"/>
    <property type="match status" value="1"/>
</dbReference>
<feature type="domain" description="Nuclear receptor" evidence="12">
    <location>
        <begin position="297"/>
        <end position="372"/>
    </location>
</feature>
<dbReference type="PRINTS" id="PR00047">
    <property type="entry name" value="STROIDFINGER"/>
</dbReference>
<dbReference type="Proteomes" id="UP000694845">
    <property type="component" value="Unplaced"/>
</dbReference>
<evidence type="ECO:0000256" key="11">
    <source>
        <dbReference type="SAM" id="MobiDB-lite"/>
    </source>
</evidence>
<dbReference type="GO" id="GO:0008270">
    <property type="term" value="F:zinc ion binding"/>
    <property type="evidence" value="ECO:0007669"/>
    <property type="project" value="UniProtKB-KW"/>
</dbReference>
<evidence type="ECO:0000256" key="9">
    <source>
        <dbReference type="ARBA" id="ARBA00023242"/>
    </source>
</evidence>
<feature type="region of interest" description="Disordered" evidence="11">
    <location>
        <begin position="497"/>
        <end position="528"/>
    </location>
</feature>
<protein>
    <submittedName>
        <fullName evidence="15">Nuclear receptor subfamily 6 group A member 1-like isoform X1</fullName>
    </submittedName>
</protein>
<dbReference type="GeneID" id="110987672"/>
<dbReference type="GO" id="GO:0004879">
    <property type="term" value="F:nuclear receptor activity"/>
    <property type="evidence" value="ECO:0007669"/>
    <property type="project" value="InterPro"/>
</dbReference>
<dbReference type="InterPro" id="IPR035500">
    <property type="entry name" value="NHR-like_dom_sf"/>
</dbReference>
<proteinExistence type="inferred from homology"/>
<feature type="compositionally biased region" description="Polar residues" evidence="11">
    <location>
        <begin position="272"/>
        <end position="283"/>
    </location>
</feature>
<evidence type="ECO:0000313" key="15">
    <source>
        <dbReference type="RefSeq" id="XP_022106300.1"/>
    </source>
</evidence>
<comment type="similarity">
    <text evidence="10">Belongs to the nuclear hormone receptor family.</text>
</comment>
<dbReference type="InterPro" id="IPR001723">
    <property type="entry name" value="Nuclear_hrmn_rcpt"/>
</dbReference>
<evidence type="ECO:0000259" key="12">
    <source>
        <dbReference type="PROSITE" id="PS51030"/>
    </source>
</evidence>
<keyword evidence="6 10" id="KW-0238">DNA-binding</keyword>
<dbReference type="PANTHER" id="PTHR24086:SF15">
    <property type="entry name" value="NUCLEAR HORMONE RECEPTOR FTZ-F1"/>
    <property type="match status" value="1"/>
</dbReference>
<gene>
    <name evidence="15" type="primary">LOC110987672</name>
</gene>
<dbReference type="GO" id="GO:0009755">
    <property type="term" value="P:hormone-mediated signaling pathway"/>
    <property type="evidence" value="ECO:0007669"/>
    <property type="project" value="TreeGrafter"/>
</dbReference>
<keyword evidence="14" id="KW-1185">Reference proteome</keyword>
<evidence type="ECO:0000256" key="5">
    <source>
        <dbReference type="ARBA" id="ARBA00023015"/>
    </source>
</evidence>
<feature type="region of interest" description="Disordered" evidence="11">
    <location>
        <begin position="404"/>
        <end position="472"/>
    </location>
</feature>
<feature type="region of interest" description="Disordered" evidence="11">
    <location>
        <begin position="272"/>
        <end position="293"/>
    </location>
</feature>
<dbReference type="PROSITE" id="PS51030">
    <property type="entry name" value="NUCLEAR_REC_DBD_2"/>
    <property type="match status" value="1"/>
</dbReference>
<sequence>MYVRTELSHCGRDSVEPCAFGSHQEKIWLPSKKKKTPDFLIVTRRSGAWLRIKQVHRTDEMKRCSIDIDFPNGTCLNSKSPKMEVVCNNNNNEPVFKKLPPTKRWSGLYKGSDDRLSISPLAKSPGRDEVFMCEESTVDGISMHCRPPLPPPPLLMVPNLIPPSPASTSSAPEGGLLLKAKRPSLGGVDSPMCAISPFSVLSSPSCQPSPTPSLPTPSAFLPPSLPGGNFLFPPFTAGIPLSSASSRFPFPPQLPFQPHQLLRENELKLRSQSESAVSGLDSQGHSEESNSDEDDSLMLCSICCDKATGLHYGIITCEGCKGFFKRTVQNKRVYTCVGSGNCEVTKAQRNRCQFCRFQKCLQMGMMLEAVREDRMPGGRNTGLSYKCKPKNYDKLRKKFQQIAQQKAQLSRKNRADKQALKAARDSLKSEKDQKSKSPTHSPAHSGNGSSSSSNNGSSACGSRDKNQSQLDVRQLRPQTAQLIEVLQQTESAVLKMSGKENGSKHGQSHHPVSPPTSAPPSGMGASGTGLEEFMHQQCSLGDALVFNLVQWVKHLPFFTQLSPVEHTYILKTKWLELLILCTVARAMYFKQNSGEKVLGFEHCVHQNLLTLQECMNKTMDLKLDMGVFREEMGEAVEELTRLAASFRTLNVSRNEYLLLKVIILLNLKNGASSDLIRQVQHPYILALRDFAEVNHQKSRFDDLMCQLPELQRCAELLSKSKLLYMPYLLNAVAGAKS</sequence>
<dbReference type="InterPro" id="IPR000536">
    <property type="entry name" value="Nucl_hrmn_rcpt_lig-bd"/>
</dbReference>
<evidence type="ECO:0000256" key="6">
    <source>
        <dbReference type="ARBA" id="ARBA00023125"/>
    </source>
</evidence>
<evidence type="ECO:0000256" key="1">
    <source>
        <dbReference type="ARBA" id="ARBA00004123"/>
    </source>
</evidence>
<dbReference type="SUPFAM" id="SSF57716">
    <property type="entry name" value="Glucocorticoid receptor-like (DNA-binding domain)"/>
    <property type="match status" value="1"/>
</dbReference>
<keyword evidence="7 10" id="KW-0804">Transcription</keyword>
<evidence type="ECO:0000256" key="10">
    <source>
        <dbReference type="RuleBase" id="RU004334"/>
    </source>
</evidence>
<dbReference type="PROSITE" id="PS51843">
    <property type="entry name" value="NR_LBD"/>
    <property type="match status" value="1"/>
</dbReference>
<dbReference type="AlphaFoldDB" id="A0A8B7ZN30"/>
<evidence type="ECO:0000256" key="3">
    <source>
        <dbReference type="ARBA" id="ARBA00022771"/>
    </source>
</evidence>
<evidence type="ECO:0000256" key="7">
    <source>
        <dbReference type="ARBA" id="ARBA00023163"/>
    </source>
</evidence>
<dbReference type="SMART" id="SM00430">
    <property type="entry name" value="HOLI"/>
    <property type="match status" value="1"/>
</dbReference>
<dbReference type="GO" id="GO:0009888">
    <property type="term" value="P:tissue development"/>
    <property type="evidence" value="ECO:0007669"/>
    <property type="project" value="TreeGrafter"/>
</dbReference>
<name>A0A8B7ZN30_ACAPL</name>
<evidence type="ECO:0000259" key="13">
    <source>
        <dbReference type="PROSITE" id="PS51843"/>
    </source>
</evidence>
<dbReference type="GO" id="GO:0090575">
    <property type="term" value="C:RNA polymerase II transcription regulator complex"/>
    <property type="evidence" value="ECO:0007669"/>
    <property type="project" value="TreeGrafter"/>
</dbReference>
<evidence type="ECO:0000313" key="14">
    <source>
        <dbReference type="Proteomes" id="UP000694845"/>
    </source>
</evidence>
<keyword evidence="2 10" id="KW-0479">Metal-binding</keyword>